<evidence type="ECO:0000256" key="4">
    <source>
        <dbReference type="ARBA" id="ARBA00023242"/>
    </source>
</evidence>
<dbReference type="GeneID" id="108734657"/>
<gene>
    <name evidence="7" type="primary">LOC108734657</name>
</gene>
<keyword evidence="2" id="KW-0805">Transcription regulation</keyword>
<comment type="subcellular location">
    <subcellularLocation>
        <location evidence="1">Nucleus</location>
    </subcellularLocation>
</comment>
<evidence type="ECO:0000313" key="6">
    <source>
        <dbReference type="Proteomes" id="UP000192223"/>
    </source>
</evidence>
<protein>
    <submittedName>
        <fullName evidence="7">Uncharacterized protein LOC108734657 isoform X1</fullName>
    </submittedName>
</protein>
<evidence type="ECO:0000256" key="1">
    <source>
        <dbReference type="ARBA" id="ARBA00004123"/>
    </source>
</evidence>
<keyword evidence="6" id="KW-1185">Reference proteome</keyword>
<reference evidence="7" key="1">
    <citation type="submission" date="2025-08" db="UniProtKB">
        <authorList>
            <consortium name="RefSeq"/>
        </authorList>
    </citation>
    <scope>IDENTIFICATION</scope>
    <source>
        <tissue evidence="7">Entire body</tissue>
    </source>
</reference>
<evidence type="ECO:0000259" key="5">
    <source>
        <dbReference type="Pfam" id="PF07524"/>
    </source>
</evidence>
<dbReference type="PANTHER" id="PTHR28598">
    <property type="entry name" value="STAGA COMPLEX 65 SUBUNIT GAMMA"/>
    <property type="match status" value="1"/>
</dbReference>
<organism evidence="6 7">
    <name type="scientific">Agrilus planipennis</name>
    <name type="common">Emerald ash borer</name>
    <name type="synonym">Agrilus marcopoli</name>
    <dbReference type="NCBI Taxonomy" id="224129"/>
    <lineage>
        <taxon>Eukaryota</taxon>
        <taxon>Metazoa</taxon>
        <taxon>Ecdysozoa</taxon>
        <taxon>Arthropoda</taxon>
        <taxon>Hexapoda</taxon>
        <taxon>Insecta</taxon>
        <taxon>Pterygota</taxon>
        <taxon>Neoptera</taxon>
        <taxon>Endopterygota</taxon>
        <taxon>Coleoptera</taxon>
        <taxon>Polyphaga</taxon>
        <taxon>Elateriformia</taxon>
        <taxon>Buprestoidea</taxon>
        <taxon>Buprestidae</taxon>
        <taxon>Agrilinae</taxon>
        <taxon>Agrilus</taxon>
    </lineage>
</organism>
<evidence type="ECO:0000256" key="2">
    <source>
        <dbReference type="ARBA" id="ARBA00023015"/>
    </source>
</evidence>
<dbReference type="InterPro" id="IPR006565">
    <property type="entry name" value="BTP"/>
</dbReference>
<dbReference type="GO" id="GO:0046982">
    <property type="term" value="F:protein heterodimerization activity"/>
    <property type="evidence" value="ECO:0007669"/>
    <property type="project" value="InterPro"/>
</dbReference>
<dbReference type="RefSeq" id="XP_025837376.1">
    <property type="nucleotide sequence ID" value="XM_025981591.1"/>
</dbReference>
<dbReference type="CDD" id="cd06847">
    <property type="entry name" value="HFD_SUPT7L"/>
    <property type="match status" value="1"/>
</dbReference>
<dbReference type="AlphaFoldDB" id="A0A7F5RN65"/>
<evidence type="ECO:0000256" key="3">
    <source>
        <dbReference type="ARBA" id="ARBA00023163"/>
    </source>
</evidence>
<dbReference type="Gene3D" id="1.10.20.10">
    <property type="entry name" value="Histone, subunit A"/>
    <property type="match status" value="1"/>
</dbReference>
<dbReference type="InParanoid" id="A0A7F5RN65"/>
<proteinExistence type="predicted"/>
<accession>A0A7F5RN65</accession>
<dbReference type="Proteomes" id="UP000192223">
    <property type="component" value="Unplaced"/>
</dbReference>
<dbReference type="GO" id="GO:0000124">
    <property type="term" value="C:SAGA complex"/>
    <property type="evidence" value="ECO:0007669"/>
    <property type="project" value="InterPro"/>
</dbReference>
<dbReference type="InterPro" id="IPR039460">
    <property type="entry name" value="SUPT7L/Spt7"/>
</dbReference>
<dbReference type="GO" id="GO:0003713">
    <property type="term" value="F:transcription coactivator activity"/>
    <property type="evidence" value="ECO:0007669"/>
    <property type="project" value="TreeGrafter"/>
</dbReference>
<feature type="domain" description="Bromodomain associated" evidence="5">
    <location>
        <begin position="142"/>
        <end position="213"/>
    </location>
</feature>
<keyword evidence="3" id="KW-0804">Transcription</keyword>
<keyword evidence="4" id="KW-0539">Nucleus</keyword>
<dbReference type="OrthoDB" id="6021257at2759"/>
<dbReference type="Pfam" id="PF07524">
    <property type="entry name" value="Bromo_TP"/>
    <property type="match status" value="1"/>
</dbReference>
<dbReference type="InterPro" id="IPR009072">
    <property type="entry name" value="Histone-fold"/>
</dbReference>
<dbReference type="PANTHER" id="PTHR28598:SF1">
    <property type="entry name" value="STAGA COMPLEX 65 SUBUNIT GAMMA"/>
    <property type="match status" value="1"/>
</dbReference>
<name>A0A7F5RN65_AGRPL</name>
<sequence>MSTNEVRKLWGEIPKEEINFAPDVSADIEMAMNNIRPLEYDNCTLTNNSQKIEYVSLEPTDPLVSYAITLHKYINDMSDMIRVAELAIESDLIPPEDATSPIPEMPDIVRKHTRNNLNYIPKDFTAFSLGQCVEVPELSKAAVRQLLSKCVATLFAHIGFETSHQSVLDVLIDVVDAFFKKITFHLKLAEEDEERDSCGFPHTIERVLTELGFGGMRGLHDYYQTRIVKYITILQKRCEELNKHYKTLLIPKSISPVNKLSKSVRVKVEEDDDVIEIDNPQVHFPSFDGEIGLSSLETGFQLLSSLEAEANL</sequence>
<dbReference type="GO" id="GO:0005634">
    <property type="term" value="C:nucleus"/>
    <property type="evidence" value="ECO:0007669"/>
    <property type="project" value="UniProtKB-SubCell"/>
</dbReference>
<evidence type="ECO:0000313" key="7">
    <source>
        <dbReference type="RefSeq" id="XP_025837376.1"/>
    </source>
</evidence>